<sequence>MLPLVEFCESNINQGNQSTVEALTARDDVEVMTYGCMSECSICAQVLFCMFEGERISASTPEALLTKIEQAINEWHAEFL</sequence>
<evidence type="ECO:0000313" key="1">
    <source>
        <dbReference type="EMBL" id="EOT83382.1"/>
    </source>
</evidence>
<dbReference type="OrthoDB" id="1684419at2"/>
<dbReference type="EMBL" id="ASWO01000006">
    <property type="protein sequence ID" value="EOT83382.1"/>
    <property type="molecule type" value="Genomic_DNA"/>
</dbReference>
<accession>S0NPK5</accession>
<dbReference type="InterPro" id="IPR009910">
    <property type="entry name" value="DUF1450"/>
</dbReference>
<gene>
    <name evidence="1" type="ORF">I573_01932</name>
</gene>
<dbReference type="Pfam" id="PF07293">
    <property type="entry name" value="DUF1450"/>
    <property type="match status" value="1"/>
</dbReference>
<evidence type="ECO:0000313" key="2">
    <source>
        <dbReference type="Proteomes" id="UP000015961"/>
    </source>
</evidence>
<dbReference type="PATRIC" id="fig|1140003.3.peg.1995"/>
<organism evidence="1 2">
    <name type="scientific">Enterococcus sulfureus ATCC 49903</name>
    <dbReference type="NCBI Taxonomy" id="1140003"/>
    <lineage>
        <taxon>Bacteria</taxon>
        <taxon>Bacillati</taxon>
        <taxon>Bacillota</taxon>
        <taxon>Bacilli</taxon>
        <taxon>Lactobacillales</taxon>
        <taxon>Enterococcaceae</taxon>
        <taxon>Enterococcus</taxon>
    </lineage>
</organism>
<dbReference type="RefSeq" id="WP_016186500.1">
    <property type="nucleotide sequence ID" value="NZ_ASWO01000006.1"/>
</dbReference>
<dbReference type="Proteomes" id="UP000015961">
    <property type="component" value="Unassembled WGS sequence"/>
</dbReference>
<comment type="caution">
    <text evidence="1">The sequence shown here is derived from an EMBL/GenBank/DDBJ whole genome shotgun (WGS) entry which is preliminary data.</text>
</comment>
<name>S0NPK5_9ENTE</name>
<protein>
    <submittedName>
        <fullName evidence="1">Uncharacterized protein</fullName>
    </submittedName>
</protein>
<keyword evidence="2" id="KW-1185">Reference proteome</keyword>
<dbReference type="AlphaFoldDB" id="S0NPK5"/>
<reference evidence="1 2" key="1">
    <citation type="submission" date="2013-03" db="EMBL/GenBank/DDBJ databases">
        <title>The Genome Sequence of Enterococcus sulfureus ATCC_49903 (PacBio/Illumina hybrid assembly).</title>
        <authorList>
            <consortium name="The Broad Institute Genomics Platform"/>
            <consortium name="The Broad Institute Genome Sequencing Center for Infectious Disease"/>
            <person name="Earl A."/>
            <person name="Russ C."/>
            <person name="Gilmore M."/>
            <person name="Surin D."/>
            <person name="Walker B."/>
            <person name="Young S."/>
            <person name="Zeng Q."/>
            <person name="Gargeya S."/>
            <person name="Fitzgerald M."/>
            <person name="Haas B."/>
            <person name="Abouelleil A."/>
            <person name="Allen A.W."/>
            <person name="Alvarado L."/>
            <person name="Arachchi H.M."/>
            <person name="Berlin A.M."/>
            <person name="Chapman S.B."/>
            <person name="Gainer-Dewar J."/>
            <person name="Goldberg J."/>
            <person name="Griggs A."/>
            <person name="Gujja S."/>
            <person name="Hansen M."/>
            <person name="Howarth C."/>
            <person name="Imamovic A."/>
            <person name="Ireland A."/>
            <person name="Larimer J."/>
            <person name="McCowan C."/>
            <person name="Murphy C."/>
            <person name="Pearson M."/>
            <person name="Poon T.W."/>
            <person name="Priest M."/>
            <person name="Roberts A."/>
            <person name="Saif S."/>
            <person name="Shea T."/>
            <person name="Sisk P."/>
            <person name="Sykes S."/>
            <person name="Wortman J."/>
            <person name="Nusbaum C."/>
            <person name="Birren B."/>
        </authorList>
    </citation>
    <scope>NUCLEOTIDE SEQUENCE [LARGE SCALE GENOMIC DNA]</scope>
    <source>
        <strain evidence="1 2">ATCC 49903</strain>
    </source>
</reference>
<dbReference type="eggNOG" id="COG4844">
    <property type="taxonomic scope" value="Bacteria"/>
</dbReference>
<dbReference type="STRING" id="1140003.OMY_02070"/>
<proteinExistence type="predicted"/>